<dbReference type="CDD" id="cd02966">
    <property type="entry name" value="TlpA_like_family"/>
    <property type="match status" value="1"/>
</dbReference>
<dbReference type="PANTHER" id="PTHR42852">
    <property type="entry name" value="THIOL:DISULFIDE INTERCHANGE PROTEIN DSBE"/>
    <property type="match status" value="1"/>
</dbReference>
<dbReference type="Proteomes" id="UP000028091">
    <property type="component" value="Unassembled WGS sequence"/>
</dbReference>
<evidence type="ECO:0000256" key="1">
    <source>
        <dbReference type="ARBA" id="ARBA00023157"/>
    </source>
</evidence>
<dbReference type="AlphaFoldDB" id="A0A081L8D2"/>
<dbReference type="InterPro" id="IPR000866">
    <property type="entry name" value="AhpC/TSA"/>
</dbReference>
<evidence type="ECO:0000259" key="2">
    <source>
        <dbReference type="PROSITE" id="PS51352"/>
    </source>
</evidence>
<dbReference type="SUPFAM" id="SSF52833">
    <property type="entry name" value="Thioredoxin-like"/>
    <property type="match status" value="1"/>
</dbReference>
<dbReference type="Pfam" id="PF00578">
    <property type="entry name" value="AhpC-TSA"/>
    <property type="match status" value="1"/>
</dbReference>
<sequence length="167" mass="18959">MWKKVMASAVLLVLIGLLAWNLFGPKEPAIGLEKGDQAPDFELKTLDGKTVSLADYRGKKVLVNFWATWCKPCRTEMPDLDAIRSENDQVEVLAVNLTTTEKSVDHVAAFRDEFKLSFPVLLDQKGIQARYQVLSYPTTYILDEKGRIMSVKHQMLTKKEIETELDL</sequence>
<dbReference type="PANTHER" id="PTHR42852:SF1">
    <property type="entry name" value="THIOREDOXIN-LIKE PROTEIN YNEN"/>
    <property type="match status" value="1"/>
</dbReference>
<dbReference type="OrthoDB" id="25753at2"/>
<accession>A0A081L8D2</accession>
<evidence type="ECO:0000313" key="3">
    <source>
        <dbReference type="EMBL" id="KEP25508.1"/>
    </source>
</evidence>
<evidence type="ECO:0000313" key="4">
    <source>
        <dbReference type="Proteomes" id="UP000028091"/>
    </source>
</evidence>
<feature type="domain" description="Thioredoxin" evidence="2">
    <location>
        <begin position="32"/>
        <end position="167"/>
    </location>
</feature>
<comment type="caution">
    <text evidence="3">The sequence shown here is derived from an EMBL/GenBank/DDBJ whole genome shotgun (WGS) entry which is preliminary data.</text>
</comment>
<dbReference type="GO" id="GO:0016209">
    <property type="term" value="F:antioxidant activity"/>
    <property type="evidence" value="ECO:0007669"/>
    <property type="project" value="InterPro"/>
</dbReference>
<keyword evidence="1" id="KW-1015">Disulfide bond</keyword>
<dbReference type="InterPro" id="IPR036249">
    <property type="entry name" value="Thioredoxin-like_sf"/>
</dbReference>
<dbReference type="PROSITE" id="PS51352">
    <property type="entry name" value="THIOREDOXIN_2"/>
    <property type="match status" value="1"/>
</dbReference>
<proteinExistence type="predicted"/>
<dbReference type="eggNOG" id="COG0526">
    <property type="taxonomic scope" value="Bacteria"/>
</dbReference>
<dbReference type="GO" id="GO:0016491">
    <property type="term" value="F:oxidoreductase activity"/>
    <property type="evidence" value="ECO:0007669"/>
    <property type="project" value="InterPro"/>
</dbReference>
<keyword evidence="4" id="KW-1185">Reference proteome</keyword>
<dbReference type="Gene3D" id="3.40.30.10">
    <property type="entry name" value="Glutaredoxin"/>
    <property type="match status" value="1"/>
</dbReference>
<dbReference type="RefSeq" id="WP_034323729.1">
    <property type="nucleotide sequence ID" value="NZ_JAVIKA010000005.1"/>
</dbReference>
<dbReference type="EMBL" id="JOTP01000021">
    <property type="protein sequence ID" value="KEP25508.1"/>
    <property type="molecule type" value="Genomic_DNA"/>
</dbReference>
<reference evidence="3 4" key="1">
    <citation type="submission" date="2012-09" db="EMBL/GenBank/DDBJ databases">
        <title>Genome Sequence of Bacillus sp. DW5-4.</title>
        <authorList>
            <person name="Lai Q."/>
            <person name="Liu Y."/>
            <person name="Shao Z."/>
        </authorList>
    </citation>
    <scope>NUCLEOTIDE SEQUENCE [LARGE SCALE GENOMIC DNA]</scope>
    <source>
        <strain evidence="3 4">DW5-4</strain>
    </source>
</reference>
<gene>
    <name evidence="3" type="ORF">BA70_08385</name>
</gene>
<organism evidence="3 4">
    <name type="scientific">Bacillus zhangzhouensis</name>
    <dbReference type="NCBI Taxonomy" id="1178540"/>
    <lineage>
        <taxon>Bacteria</taxon>
        <taxon>Bacillati</taxon>
        <taxon>Bacillota</taxon>
        <taxon>Bacilli</taxon>
        <taxon>Bacillales</taxon>
        <taxon>Bacillaceae</taxon>
        <taxon>Bacillus</taxon>
    </lineage>
</organism>
<protein>
    <submittedName>
        <fullName evidence="3">Thiol:disulfide interchange protein tlpA</fullName>
    </submittedName>
</protein>
<dbReference type="InterPro" id="IPR013766">
    <property type="entry name" value="Thioredoxin_domain"/>
</dbReference>
<dbReference type="InterPro" id="IPR050553">
    <property type="entry name" value="Thioredoxin_ResA/DsbE_sf"/>
</dbReference>
<name>A0A081L8D2_9BACI</name>